<dbReference type="CDD" id="cd08983">
    <property type="entry name" value="GH43_Bt3655-like"/>
    <property type="match status" value="1"/>
</dbReference>
<comment type="caution">
    <text evidence="1">The sequence shown here is derived from an EMBL/GenBank/DDBJ whole genome shotgun (WGS) entry which is preliminary data.</text>
</comment>
<dbReference type="SUPFAM" id="SSF75005">
    <property type="entry name" value="Arabinanase/levansucrase/invertase"/>
    <property type="match status" value="1"/>
</dbReference>
<dbReference type="Proteomes" id="UP000434850">
    <property type="component" value="Unassembled WGS sequence"/>
</dbReference>
<sequence length="343" mass="39148">MTATVTAGANKRTKKFTVKIAPEDPIFNGYLFSYFEGAGPKQTQEQIRFGVSSDAIHWTALNNNEPVLSSVNISSTGGVRDPHILRGEDDKTFFMVATDMFTVKNGWGYNPGIVLLRSKNLIDWSHGIINLEKSYPKLFPNVQWVWAPQTIYDPEVDKYLVYFTVKLKDKSALDFYCAYANKNFTAFENEPRLMFKAKYGAIDGDIVYKDGLYHFFYKGNTKNNDGKEIRNGIQQATAKSLRGPWVEDFKYIDAYSGTGTSVEGSGVFKLNNEDAYVLMYDLYGRLRYEFQRSTDLFTFTKTPETFTKNFYPRHGTVMSITRQEAERLSKEWTGVPAQLLGKQ</sequence>
<dbReference type="InterPro" id="IPR050727">
    <property type="entry name" value="GH43_arabinanases"/>
</dbReference>
<proteinExistence type="predicted"/>
<keyword evidence="1" id="KW-0378">Hydrolase</keyword>
<evidence type="ECO:0000313" key="1">
    <source>
        <dbReference type="EMBL" id="MVN90537.1"/>
    </source>
</evidence>
<dbReference type="GO" id="GO:0016787">
    <property type="term" value="F:hydrolase activity"/>
    <property type="evidence" value="ECO:0007669"/>
    <property type="project" value="UniProtKB-KW"/>
</dbReference>
<evidence type="ECO:0000313" key="2">
    <source>
        <dbReference type="Proteomes" id="UP000434850"/>
    </source>
</evidence>
<dbReference type="EMBL" id="WQLA01000002">
    <property type="protein sequence ID" value="MVN90537.1"/>
    <property type="molecule type" value="Genomic_DNA"/>
</dbReference>
<dbReference type="OrthoDB" id="9803461at2"/>
<protein>
    <submittedName>
        <fullName evidence="1">Family 43 glycosylhydrolase</fullName>
    </submittedName>
</protein>
<reference evidence="1 2" key="1">
    <citation type="submission" date="2019-12" db="EMBL/GenBank/DDBJ databases">
        <title>Mucilaginibacter sp. HME9299 genome sequencing and assembly.</title>
        <authorList>
            <person name="Kang H."/>
            <person name="Kim H."/>
            <person name="Joh K."/>
        </authorList>
    </citation>
    <scope>NUCLEOTIDE SEQUENCE [LARGE SCALE GENOMIC DNA]</scope>
    <source>
        <strain evidence="1 2">HME9299</strain>
    </source>
</reference>
<dbReference type="PANTHER" id="PTHR43301:SF3">
    <property type="entry name" value="ARABINAN ENDO-1,5-ALPHA-L-ARABINOSIDASE A-RELATED"/>
    <property type="match status" value="1"/>
</dbReference>
<dbReference type="AlphaFoldDB" id="A0A6I4I6P0"/>
<dbReference type="Gene3D" id="2.115.10.20">
    <property type="entry name" value="Glycosyl hydrolase domain, family 43"/>
    <property type="match status" value="1"/>
</dbReference>
<gene>
    <name evidence="1" type="ORF">GO816_05300</name>
</gene>
<keyword evidence="2" id="KW-1185">Reference proteome</keyword>
<name>A0A6I4I6P0_9SPHI</name>
<accession>A0A6I4I6P0</accession>
<dbReference type="PANTHER" id="PTHR43301">
    <property type="entry name" value="ARABINAN ENDO-1,5-ALPHA-L-ARABINOSIDASE"/>
    <property type="match status" value="1"/>
</dbReference>
<dbReference type="InterPro" id="IPR023296">
    <property type="entry name" value="Glyco_hydro_beta-prop_sf"/>
</dbReference>
<organism evidence="1 2">
    <name type="scientific">Mucilaginibacter aquatilis</name>
    <dbReference type="NCBI Taxonomy" id="1517760"/>
    <lineage>
        <taxon>Bacteria</taxon>
        <taxon>Pseudomonadati</taxon>
        <taxon>Bacteroidota</taxon>
        <taxon>Sphingobacteriia</taxon>
        <taxon>Sphingobacteriales</taxon>
        <taxon>Sphingobacteriaceae</taxon>
        <taxon>Mucilaginibacter</taxon>
    </lineage>
</organism>